<dbReference type="AlphaFoldDB" id="A0A2H0DWR3"/>
<accession>A0A2H0DWR3</accession>
<dbReference type="PANTHER" id="PTHR42967">
    <property type="entry name" value="METAL DEPENDENT HYDROLASE"/>
    <property type="match status" value="1"/>
</dbReference>
<proteinExistence type="predicted"/>
<dbReference type="PANTHER" id="PTHR42967:SF1">
    <property type="entry name" value="MBL FOLD METALLO-HYDROLASE"/>
    <property type="match status" value="1"/>
</dbReference>
<evidence type="ECO:0000313" key="2">
    <source>
        <dbReference type="Proteomes" id="UP000231276"/>
    </source>
</evidence>
<dbReference type="Pfam" id="PF13483">
    <property type="entry name" value="Lactamase_B_3"/>
    <property type="match status" value="1"/>
</dbReference>
<dbReference type="Proteomes" id="UP000231276">
    <property type="component" value="Unassembled WGS sequence"/>
</dbReference>
<evidence type="ECO:0000313" key="1">
    <source>
        <dbReference type="EMBL" id="PIP86606.1"/>
    </source>
</evidence>
<organism evidence="1 2">
    <name type="scientific">Candidatus Campbellbacteria bacterium CG22_combo_CG10-13_8_21_14_all_43_18</name>
    <dbReference type="NCBI Taxonomy" id="1974530"/>
    <lineage>
        <taxon>Bacteria</taxon>
        <taxon>Candidatus Campbelliibacteriota</taxon>
    </lineage>
</organism>
<comment type="caution">
    <text evidence="1">The sequence shown here is derived from an EMBL/GenBank/DDBJ whole genome shotgun (WGS) entry which is preliminary data.</text>
</comment>
<evidence type="ECO:0008006" key="3">
    <source>
        <dbReference type="Google" id="ProtNLM"/>
    </source>
</evidence>
<name>A0A2H0DWR3_9BACT</name>
<protein>
    <recommendedName>
        <fullName evidence="3">Lactamase</fullName>
    </recommendedName>
</protein>
<dbReference type="EMBL" id="PCTS01000015">
    <property type="protein sequence ID" value="PIP86606.1"/>
    <property type="molecule type" value="Genomic_DNA"/>
</dbReference>
<dbReference type="Gene3D" id="3.60.15.10">
    <property type="entry name" value="Ribonuclease Z/Hydroxyacylglutathione hydrolase-like"/>
    <property type="match status" value="1"/>
</dbReference>
<dbReference type="SUPFAM" id="SSF56281">
    <property type="entry name" value="Metallo-hydrolase/oxidoreductase"/>
    <property type="match status" value="1"/>
</dbReference>
<sequence>MVITYNGLEFFKVQSGNLTLVFNPVSKSSKSALPAPRFRTDIALVSLNHPDFNGTLSLSAAPGKETFIIDTAGEYEVDEVFIKGFGLSSSYGGKNSVNTIYKVIMEGITMSFLGPLKDGDLPDDVFGEVEGSEILFVPIGGLETLDSSRAYKLAVKLSPNVIIPMHYGESSGNGTLLKFLKEEGVKGLRPEEKLSIKKNALLTKDGEIIVLKSPDA</sequence>
<dbReference type="InterPro" id="IPR036866">
    <property type="entry name" value="RibonucZ/Hydroxyglut_hydro"/>
</dbReference>
<gene>
    <name evidence="1" type="ORF">COW82_01125</name>
</gene>
<reference evidence="1 2" key="1">
    <citation type="submission" date="2017-09" db="EMBL/GenBank/DDBJ databases">
        <title>Depth-based differentiation of microbial function through sediment-hosted aquifers and enrichment of novel symbionts in the deep terrestrial subsurface.</title>
        <authorList>
            <person name="Probst A.J."/>
            <person name="Ladd B."/>
            <person name="Jarett J.K."/>
            <person name="Geller-Mcgrath D.E."/>
            <person name="Sieber C.M."/>
            <person name="Emerson J.B."/>
            <person name="Anantharaman K."/>
            <person name="Thomas B.C."/>
            <person name="Malmstrom R."/>
            <person name="Stieglmeier M."/>
            <person name="Klingl A."/>
            <person name="Woyke T."/>
            <person name="Ryan C.M."/>
            <person name="Banfield J.F."/>
        </authorList>
    </citation>
    <scope>NUCLEOTIDE SEQUENCE [LARGE SCALE GENOMIC DNA]</scope>
    <source>
        <strain evidence="1">CG22_combo_CG10-13_8_21_14_all_43_18</strain>
    </source>
</reference>